<dbReference type="EMBL" id="BAAAZG010000001">
    <property type="protein sequence ID" value="GAA4058600.1"/>
    <property type="molecule type" value="Genomic_DNA"/>
</dbReference>
<keyword evidence="2" id="KW-1185">Reference proteome</keyword>
<proteinExistence type="predicted"/>
<organism evidence="1 2">
    <name type="scientific">Actinomadura miaoliensis</name>
    <dbReference type="NCBI Taxonomy" id="430685"/>
    <lineage>
        <taxon>Bacteria</taxon>
        <taxon>Bacillati</taxon>
        <taxon>Actinomycetota</taxon>
        <taxon>Actinomycetes</taxon>
        <taxon>Streptosporangiales</taxon>
        <taxon>Thermomonosporaceae</taxon>
        <taxon>Actinomadura</taxon>
    </lineage>
</organism>
<gene>
    <name evidence="1" type="ORF">GCM10022214_08670</name>
</gene>
<sequence>MEDIKANAFPVAGDSIFAKSDHRTSGCFPVPFPRVPPGAPCTERAAAVAVRIHGRVRATATSPARMGVRPPTSSTAE</sequence>
<reference evidence="2" key="1">
    <citation type="journal article" date="2019" name="Int. J. Syst. Evol. Microbiol.">
        <title>The Global Catalogue of Microorganisms (GCM) 10K type strain sequencing project: providing services to taxonomists for standard genome sequencing and annotation.</title>
        <authorList>
            <consortium name="The Broad Institute Genomics Platform"/>
            <consortium name="The Broad Institute Genome Sequencing Center for Infectious Disease"/>
            <person name="Wu L."/>
            <person name="Ma J."/>
        </authorList>
    </citation>
    <scope>NUCLEOTIDE SEQUENCE [LARGE SCALE GENOMIC DNA]</scope>
    <source>
        <strain evidence="2">JCM 16702</strain>
    </source>
</reference>
<comment type="caution">
    <text evidence="1">The sequence shown here is derived from an EMBL/GenBank/DDBJ whole genome shotgun (WGS) entry which is preliminary data.</text>
</comment>
<accession>A0ABP7V360</accession>
<dbReference type="Proteomes" id="UP001500683">
    <property type="component" value="Unassembled WGS sequence"/>
</dbReference>
<evidence type="ECO:0000313" key="2">
    <source>
        <dbReference type="Proteomes" id="UP001500683"/>
    </source>
</evidence>
<protein>
    <submittedName>
        <fullName evidence="1">Uncharacterized protein</fullName>
    </submittedName>
</protein>
<name>A0ABP7V360_9ACTN</name>
<evidence type="ECO:0000313" key="1">
    <source>
        <dbReference type="EMBL" id="GAA4058600.1"/>
    </source>
</evidence>